<evidence type="ECO:0000256" key="4">
    <source>
        <dbReference type="ARBA" id="ARBA00022989"/>
    </source>
</evidence>
<dbReference type="GO" id="GO:0004016">
    <property type="term" value="F:adenylate cyclase activity"/>
    <property type="evidence" value="ECO:0007669"/>
    <property type="project" value="TreeGrafter"/>
</dbReference>
<protein>
    <recommendedName>
        <fullName evidence="7">Guanylate cyclase domain-containing protein</fullName>
    </recommendedName>
</protein>
<evidence type="ECO:0000256" key="1">
    <source>
        <dbReference type="ARBA" id="ARBA00004370"/>
    </source>
</evidence>
<evidence type="ECO:0000256" key="3">
    <source>
        <dbReference type="ARBA" id="ARBA00022741"/>
    </source>
</evidence>
<dbReference type="GO" id="GO:0001653">
    <property type="term" value="F:peptide receptor activity"/>
    <property type="evidence" value="ECO:0007669"/>
    <property type="project" value="TreeGrafter"/>
</dbReference>
<dbReference type="GO" id="GO:0004383">
    <property type="term" value="F:guanylate cyclase activity"/>
    <property type="evidence" value="ECO:0007669"/>
    <property type="project" value="TreeGrafter"/>
</dbReference>
<dbReference type="InterPro" id="IPR050401">
    <property type="entry name" value="Cyclic_nucleotide_synthase"/>
</dbReference>
<keyword evidence="4" id="KW-1133">Transmembrane helix</keyword>
<dbReference type="GO" id="GO:0000166">
    <property type="term" value="F:nucleotide binding"/>
    <property type="evidence" value="ECO:0007669"/>
    <property type="project" value="UniProtKB-KW"/>
</dbReference>
<evidence type="ECO:0000259" key="7">
    <source>
        <dbReference type="PROSITE" id="PS50125"/>
    </source>
</evidence>
<dbReference type="Gene3D" id="3.30.70.1230">
    <property type="entry name" value="Nucleotide cyclase"/>
    <property type="match status" value="1"/>
</dbReference>
<sequence>MTGQTVLIFSQVETIGDAYMVASGLPIRIGNKHVTEISNMALAIRKSVEVFKIRHFPNEPMRIRIGLHSGEHARDLVFVFNRFEKGSSLFCKKCGCVNIPPISYWRTLGLGGPTDNPTIS</sequence>
<accession>A0A9D4NCL2</accession>
<dbReference type="InterPro" id="IPR029787">
    <property type="entry name" value="Nucleotide_cyclase"/>
</dbReference>
<dbReference type="GO" id="GO:0005886">
    <property type="term" value="C:plasma membrane"/>
    <property type="evidence" value="ECO:0007669"/>
    <property type="project" value="TreeGrafter"/>
</dbReference>
<name>A0A9D4NCL2_DREPO</name>
<reference evidence="8" key="2">
    <citation type="submission" date="2020-11" db="EMBL/GenBank/DDBJ databases">
        <authorList>
            <person name="McCartney M.A."/>
            <person name="Auch B."/>
            <person name="Kono T."/>
            <person name="Mallez S."/>
            <person name="Becker A."/>
            <person name="Gohl D.M."/>
            <person name="Silverstein K.A.T."/>
            <person name="Koren S."/>
            <person name="Bechman K.B."/>
            <person name="Herman A."/>
            <person name="Abrahante J.E."/>
            <person name="Garbe J."/>
        </authorList>
    </citation>
    <scope>NUCLEOTIDE SEQUENCE</scope>
    <source>
        <strain evidence="8">Duluth1</strain>
        <tissue evidence="8">Whole animal</tissue>
    </source>
</reference>
<dbReference type="Proteomes" id="UP000828390">
    <property type="component" value="Unassembled WGS sequence"/>
</dbReference>
<gene>
    <name evidence="8" type="ORF">DPMN_018084</name>
</gene>
<keyword evidence="5" id="KW-0472">Membrane</keyword>
<dbReference type="GO" id="GO:0007168">
    <property type="term" value="P:receptor guanylyl cyclase signaling pathway"/>
    <property type="evidence" value="ECO:0007669"/>
    <property type="project" value="TreeGrafter"/>
</dbReference>
<dbReference type="PROSITE" id="PS50125">
    <property type="entry name" value="GUANYLATE_CYCLASE_2"/>
    <property type="match status" value="1"/>
</dbReference>
<keyword evidence="2" id="KW-0812">Transmembrane</keyword>
<dbReference type="EMBL" id="JAIWYP010000001">
    <property type="protein sequence ID" value="KAH3893932.1"/>
    <property type="molecule type" value="Genomic_DNA"/>
</dbReference>
<reference evidence="8" key="1">
    <citation type="journal article" date="2019" name="bioRxiv">
        <title>The Genome of the Zebra Mussel, Dreissena polymorpha: A Resource for Invasive Species Research.</title>
        <authorList>
            <person name="McCartney M.A."/>
            <person name="Auch B."/>
            <person name="Kono T."/>
            <person name="Mallez S."/>
            <person name="Zhang Y."/>
            <person name="Obille A."/>
            <person name="Becker A."/>
            <person name="Abrahante J.E."/>
            <person name="Garbe J."/>
            <person name="Badalamenti J.P."/>
            <person name="Herman A."/>
            <person name="Mangelson H."/>
            <person name="Liachko I."/>
            <person name="Sullivan S."/>
            <person name="Sone E.D."/>
            <person name="Koren S."/>
            <person name="Silverstein K.A.T."/>
            <person name="Beckman K.B."/>
            <person name="Gohl D.M."/>
        </authorList>
    </citation>
    <scope>NUCLEOTIDE SEQUENCE</scope>
    <source>
        <strain evidence="8">Duluth1</strain>
        <tissue evidence="8">Whole animal</tissue>
    </source>
</reference>
<dbReference type="PANTHER" id="PTHR11920">
    <property type="entry name" value="GUANYLYL CYCLASE"/>
    <property type="match status" value="1"/>
</dbReference>
<dbReference type="AlphaFoldDB" id="A0A9D4NCL2"/>
<dbReference type="InterPro" id="IPR001054">
    <property type="entry name" value="A/G_cyclase"/>
</dbReference>
<evidence type="ECO:0000256" key="6">
    <source>
        <dbReference type="ARBA" id="ARBA00023239"/>
    </source>
</evidence>
<keyword evidence="3" id="KW-0547">Nucleotide-binding</keyword>
<comment type="subcellular location">
    <subcellularLocation>
        <location evidence="1">Membrane</location>
    </subcellularLocation>
</comment>
<evidence type="ECO:0000256" key="5">
    <source>
        <dbReference type="ARBA" id="ARBA00023136"/>
    </source>
</evidence>
<comment type="caution">
    <text evidence="8">The sequence shown here is derived from an EMBL/GenBank/DDBJ whole genome shotgun (WGS) entry which is preliminary data.</text>
</comment>
<dbReference type="Pfam" id="PF00211">
    <property type="entry name" value="Guanylate_cyc"/>
    <property type="match status" value="1"/>
</dbReference>
<feature type="domain" description="Guanylate cyclase" evidence="7">
    <location>
        <begin position="11"/>
        <end position="70"/>
    </location>
</feature>
<organism evidence="8 9">
    <name type="scientific">Dreissena polymorpha</name>
    <name type="common">Zebra mussel</name>
    <name type="synonym">Mytilus polymorpha</name>
    <dbReference type="NCBI Taxonomy" id="45954"/>
    <lineage>
        <taxon>Eukaryota</taxon>
        <taxon>Metazoa</taxon>
        <taxon>Spiralia</taxon>
        <taxon>Lophotrochozoa</taxon>
        <taxon>Mollusca</taxon>
        <taxon>Bivalvia</taxon>
        <taxon>Autobranchia</taxon>
        <taxon>Heteroconchia</taxon>
        <taxon>Euheterodonta</taxon>
        <taxon>Imparidentia</taxon>
        <taxon>Neoheterodontei</taxon>
        <taxon>Myida</taxon>
        <taxon>Dreissenoidea</taxon>
        <taxon>Dreissenidae</taxon>
        <taxon>Dreissena</taxon>
    </lineage>
</organism>
<evidence type="ECO:0000313" key="9">
    <source>
        <dbReference type="Proteomes" id="UP000828390"/>
    </source>
</evidence>
<proteinExistence type="predicted"/>
<dbReference type="PANTHER" id="PTHR11920:SF462">
    <property type="entry name" value="GUANYLATE CYCLASE"/>
    <property type="match status" value="1"/>
</dbReference>
<dbReference type="SUPFAM" id="SSF55073">
    <property type="entry name" value="Nucleotide cyclase"/>
    <property type="match status" value="1"/>
</dbReference>
<dbReference type="GO" id="GO:0035556">
    <property type="term" value="P:intracellular signal transduction"/>
    <property type="evidence" value="ECO:0007669"/>
    <property type="project" value="InterPro"/>
</dbReference>
<evidence type="ECO:0000313" key="8">
    <source>
        <dbReference type="EMBL" id="KAH3893932.1"/>
    </source>
</evidence>
<evidence type="ECO:0000256" key="2">
    <source>
        <dbReference type="ARBA" id="ARBA00022692"/>
    </source>
</evidence>
<keyword evidence="6" id="KW-0456">Lyase</keyword>
<keyword evidence="9" id="KW-1185">Reference proteome</keyword>